<evidence type="ECO:0000313" key="3">
    <source>
        <dbReference type="Proteomes" id="UP000004095"/>
    </source>
</evidence>
<protein>
    <submittedName>
        <fullName evidence="2">Tellurite resistance protein TehB</fullName>
    </submittedName>
</protein>
<keyword evidence="3" id="KW-1185">Reference proteome</keyword>
<dbReference type="Pfam" id="PF13649">
    <property type="entry name" value="Methyltransf_25"/>
    <property type="match status" value="1"/>
</dbReference>
<sequence length="208" mass="23018">MQQQKWDERYQARAFAYGKAPNVFFEEWLPKFTPGKLLMPADGEGRNGVFAATLGWQVTSVDLSTAGQTKALQLAGEQGVALDYKVGDLGEFNFAKKTFDAIGLVYAHFDADKKAVYHQQLADYLKPGGVILLEAFSKSHLHFSALDPKVGGPKSKAMLYSTDEITADFQGYEMLKLAEEEIALNEGLYHIGKGSVVRFVGRKPFKDV</sequence>
<accession>A1ZHY0</accession>
<dbReference type="Proteomes" id="UP000004095">
    <property type="component" value="Unassembled WGS sequence"/>
</dbReference>
<comment type="caution">
    <text evidence="2">The sequence shown here is derived from an EMBL/GenBank/DDBJ whole genome shotgun (WGS) entry which is preliminary data.</text>
</comment>
<organism evidence="2 3">
    <name type="scientific">Microscilla marina ATCC 23134</name>
    <dbReference type="NCBI Taxonomy" id="313606"/>
    <lineage>
        <taxon>Bacteria</taxon>
        <taxon>Pseudomonadati</taxon>
        <taxon>Bacteroidota</taxon>
        <taxon>Cytophagia</taxon>
        <taxon>Cytophagales</taxon>
        <taxon>Microscillaceae</taxon>
        <taxon>Microscilla</taxon>
    </lineage>
</organism>
<dbReference type="AlphaFoldDB" id="A1ZHY0"/>
<name>A1ZHY0_MICM2</name>
<evidence type="ECO:0000259" key="1">
    <source>
        <dbReference type="Pfam" id="PF13649"/>
    </source>
</evidence>
<dbReference type="Gene3D" id="3.40.50.150">
    <property type="entry name" value="Vaccinia Virus protein VP39"/>
    <property type="match status" value="1"/>
</dbReference>
<evidence type="ECO:0000313" key="2">
    <source>
        <dbReference type="EMBL" id="EAY30137.1"/>
    </source>
</evidence>
<dbReference type="eggNOG" id="COG2227">
    <property type="taxonomic scope" value="Bacteria"/>
</dbReference>
<dbReference type="RefSeq" id="WP_002695749.1">
    <property type="nucleotide sequence ID" value="NZ_AAWS01000008.1"/>
</dbReference>
<dbReference type="SUPFAM" id="SSF53335">
    <property type="entry name" value="S-adenosyl-L-methionine-dependent methyltransferases"/>
    <property type="match status" value="1"/>
</dbReference>
<dbReference type="InterPro" id="IPR029063">
    <property type="entry name" value="SAM-dependent_MTases_sf"/>
</dbReference>
<reference evidence="2 3" key="1">
    <citation type="submission" date="2007-01" db="EMBL/GenBank/DDBJ databases">
        <authorList>
            <person name="Haygood M."/>
            <person name="Podell S."/>
            <person name="Anderson C."/>
            <person name="Hopkinson B."/>
            <person name="Roe K."/>
            <person name="Barbeau K."/>
            <person name="Gaasterland T."/>
            <person name="Ferriera S."/>
            <person name="Johnson J."/>
            <person name="Kravitz S."/>
            <person name="Beeson K."/>
            <person name="Sutton G."/>
            <person name="Rogers Y.-H."/>
            <person name="Friedman R."/>
            <person name="Frazier M."/>
            <person name="Venter J.C."/>
        </authorList>
    </citation>
    <scope>NUCLEOTIDE SEQUENCE [LARGE SCALE GENOMIC DNA]</scope>
    <source>
        <strain evidence="2 3">ATCC 23134</strain>
    </source>
</reference>
<proteinExistence type="predicted"/>
<gene>
    <name evidence="2" type="ORF">M23134_05470</name>
</gene>
<dbReference type="EMBL" id="AAWS01000008">
    <property type="protein sequence ID" value="EAY30137.1"/>
    <property type="molecule type" value="Genomic_DNA"/>
</dbReference>
<dbReference type="CDD" id="cd02440">
    <property type="entry name" value="AdoMet_MTases"/>
    <property type="match status" value="1"/>
</dbReference>
<dbReference type="OrthoDB" id="9804312at2"/>
<dbReference type="InterPro" id="IPR041698">
    <property type="entry name" value="Methyltransf_25"/>
</dbReference>
<feature type="domain" description="Methyltransferase" evidence="1">
    <location>
        <begin position="43"/>
        <end position="129"/>
    </location>
</feature>